<reference evidence="3 4" key="1">
    <citation type="journal article" date="2016" name="Mol. Biol. Evol.">
        <title>Comparative Genomics of Early-Diverging Mushroom-Forming Fungi Provides Insights into the Origins of Lignocellulose Decay Capabilities.</title>
        <authorList>
            <person name="Nagy L.G."/>
            <person name="Riley R."/>
            <person name="Tritt A."/>
            <person name="Adam C."/>
            <person name="Daum C."/>
            <person name="Floudas D."/>
            <person name="Sun H."/>
            <person name="Yadav J.S."/>
            <person name="Pangilinan J."/>
            <person name="Larsson K.H."/>
            <person name="Matsuura K."/>
            <person name="Barry K."/>
            <person name="Labutti K."/>
            <person name="Kuo R."/>
            <person name="Ohm R.A."/>
            <person name="Bhattacharya S.S."/>
            <person name="Shirouzu T."/>
            <person name="Yoshinaga Y."/>
            <person name="Martin F.M."/>
            <person name="Grigoriev I.V."/>
            <person name="Hibbett D.S."/>
        </authorList>
    </citation>
    <scope>NUCLEOTIDE SEQUENCE [LARGE SCALE GENOMIC DNA]</scope>
    <source>
        <strain evidence="3 4">TUFC12733</strain>
    </source>
</reference>
<dbReference type="Gene3D" id="3.40.50.300">
    <property type="entry name" value="P-loop containing nucleotide triphosphate hydrolases"/>
    <property type="match status" value="1"/>
</dbReference>
<dbReference type="InterPro" id="IPR027417">
    <property type="entry name" value="P-loop_NTPase"/>
</dbReference>
<sequence>MSRTNPGVPASAAELQVLSELPYAAYARYERGKQCLPGTRTQVLQDIKGWIEAETSNVPRLYFLHGSAGTGKSTIAHSIAAQYDDQRRLGSSFVIRRVYHCAISDILPTIARDLADLIPSFRTALIEVIKSRKSDRNISGLMEQFEMYIRRPCMAAEFSETHVIVLDALDELGPPQVRSRFLAVLGAWAEELPHNFRLLLTARGEGDIM</sequence>
<name>A0A167IVP5_CALVF</name>
<dbReference type="EMBL" id="KV417305">
    <property type="protein sequence ID" value="KZO93009.1"/>
    <property type="molecule type" value="Genomic_DNA"/>
</dbReference>
<organism evidence="3 4">
    <name type="scientific">Calocera viscosa (strain TUFC12733)</name>
    <dbReference type="NCBI Taxonomy" id="1330018"/>
    <lineage>
        <taxon>Eukaryota</taxon>
        <taxon>Fungi</taxon>
        <taxon>Dikarya</taxon>
        <taxon>Basidiomycota</taxon>
        <taxon>Agaricomycotina</taxon>
        <taxon>Dacrymycetes</taxon>
        <taxon>Dacrymycetales</taxon>
        <taxon>Dacrymycetaceae</taxon>
        <taxon>Calocera</taxon>
    </lineage>
</organism>
<dbReference type="Proteomes" id="UP000076738">
    <property type="component" value="Unassembled WGS sequence"/>
</dbReference>
<proteinExistence type="predicted"/>
<evidence type="ECO:0000313" key="4">
    <source>
        <dbReference type="Proteomes" id="UP000076738"/>
    </source>
</evidence>
<evidence type="ECO:0000259" key="2">
    <source>
        <dbReference type="PROSITE" id="PS50837"/>
    </source>
</evidence>
<feature type="domain" description="NACHT" evidence="2">
    <location>
        <begin position="60"/>
        <end position="209"/>
    </location>
</feature>
<feature type="non-terminal residue" evidence="3">
    <location>
        <position position="209"/>
    </location>
</feature>
<evidence type="ECO:0000313" key="3">
    <source>
        <dbReference type="EMBL" id="KZO93009.1"/>
    </source>
</evidence>
<dbReference type="InterPro" id="IPR007111">
    <property type="entry name" value="NACHT_NTPase"/>
</dbReference>
<dbReference type="SUPFAM" id="SSF52540">
    <property type="entry name" value="P-loop containing nucleoside triphosphate hydrolases"/>
    <property type="match status" value="1"/>
</dbReference>
<keyword evidence="4" id="KW-1185">Reference proteome</keyword>
<dbReference type="PROSITE" id="PS50837">
    <property type="entry name" value="NACHT"/>
    <property type="match status" value="1"/>
</dbReference>
<dbReference type="Pfam" id="PF24883">
    <property type="entry name" value="NPHP3_N"/>
    <property type="match status" value="1"/>
</dbReference>
<keyword evidence="1" id="KW-0677">Repeat</keyword>
<accession>A0A167IVP5</accession>
<protein>
    <recommendedName>
        <fullName evidence="2">NACHT domain-containing protein</fullName>
    </recommendedName>
</protein>
<dbReference type="AlphaFoldDB" id="A0A167IVP5"/>
<dbReference type="InterPro" id="IPR056884">
    <property type="entry name" value="NPHP3-like_N"/>
</dbReference>
<dbReference type="STRING" id="1330018.A0A167IVP5"/>
<evidence type="ECO:0000256" key="1">
    <source>
        <dbReference type="ARBA" id="ARBA00022737"/>
    </source>
</evidence>
<gene>
    <name evidence="3" type="ORF">CALVIDRAFT_486772</name>
</gene>
<dbReference type="OrthoDB" id="3248304at2759"/>